<comment type="caution">
    <text evidence="2">The sequence shown here is derived from an EMBL/GenBank/DDBJ whole genome shotgun (WGS) entry which is preliminary data.</text>
</comment>
<feature type="coiled-coil region" evidence="1">
    <location>
        <begin position="38"/>
        <end position="65"/>
    </location>
</feature>
<name>A0A8J4V9J9_9ROSI</name>
<dbReference type="EMBL" id="JRKL02013558">
    <property type="protein sequence ID" value="KAF3942659.1"/>
    <property type="molecule type" value="Genomic_DNA"/>
</dbReference>
<dbReference type="AlphaFoldDB" id="A0A8J4V9J9"/>
<evidence type="ECO:0000313" key="3">
    <source>
        <dbReference type="Proteomes" id="UP000737018"/>
    </source>
</evidence>
<sequence>MLNIASENNHLINTCPLFFSRAEELETELMKMVKQDNQWQLSARVEQLGQELAELKQALADKRVEYAWSKMQLLRKCVFMCFSQLHLQI</sequence>
<evidence type="ECO:0000313" key="2">
    <source>
        <dbReference type="EMBL" id="KAF3942659.1"/>
    </source>
</evidence>
<dbReference type="Proteomes" id="UP000737018">
    <property type="component" value="Unassembled WGS sequence"/>
</dbReference>
<organism evidence="2 3">
    <name type="scientific">Castanea mollissima</name>
    <name type="common">Chinese chestnut</name>
    <dbReference type="NCBI Taxonomy" id="60419"/>
    <lineage>
        <taxon>Eukaryota</taxon>
        <taxon>Viridiplantae</taxon>
        <taxon>Streptophyta</taxon>
        <taxon>Embryophyta</taxon>
        <taxon>Tracheophyta</taxon>
        <taxon>Spermatophyta</taxon>
        <taxon>Magnoliopsida</taxon>
        <taxon>eudicotyledons</taxon>
        <taxon>Gunneridae</taxon>
        <taxon>Pentapetalae</taxon>
        <taxon>rosids</taxon>
        <taxon>fabids</taxon>
        <taxon>Fagales</taxon>
        <taxon>Fagaceae</taxon>
        <taxon>Castanea</taxon>
    </lineage>
</organism>
<dbReference type="OrthoDB" id="1743672at2759"/>
<keyword evidence="3" id="KW-1185">Reference proteome</keyword>
<gene>
    <name evidence="2" type="ORF">CMV_030709</name>
</gene>
<keyword evidence="1" id="KW-0175">Coiled coil</keyword>
<reference evidence="2" key="1">
    <citation type="submission" date="2020-03" db="EMBL/GenBank/DDBJ databases">
        <title>Castanea mollissima Vanexum genome sequencing.</title>
        <authorList>
            <person name="Staton M."/>
        </authorList>
    </citation>
    <scope>NUCLEOTIDE SEQUENCE</scope>
    <source>
        <tissue evidence="2">Leaf</tissue>
    </source>
</reference>
<protein>
    <submittedName>
        <fullName evidence="2">Uncharacterized protein</fullName>
    </submittedName>
</protein>
<evidence type="ECO:0000256" key="1">
    <source>
        <dbReference type="SAM" id="Coils"/>
    </source>
</evidence>
<proteinExistence type="predicted"/>
<accession>A0A8J4V9J9</accession>